<keyword evidence="3" id="KW-0677">Repeat</keyword>
<dbReference type="Gene3D" id="2.130.10.10">
    <property type="entry name" value="YVTN repeat-like/Quinoprotein amine dehydrogenase"/>
    <property type="match status" value="2"/>
</dbReference>
<dbReference type="PANTHER" id="PTHR22847:SF637">
    <property type="entry name" value="WD REPEAT DOMAIN 5B"/>
    <property type="match status" value="1"/>
</dbReference>
<proteinExistence type="predicted"/>
<dbReference type="PROSITE" id="PS50082">
    <property type="entry name" value="WD_REPEATS_2"/>
    <property type="match status" value="2"/>
</dbReference>
<dbReference type="EMBL" id="CAMXCT020003968">
    <property type="protein sequence ID" value="CAL1160460.1"/>
    <property type="molecule type" value="Genomic_DNA"/>
</dbReference>
<dbReference type="SUPFAM" id="SSF54001">
    <property type="entry name" value="Cysteine proteinases"/>
    <property type="match status" value="1"/>
</dbReference>
<feature type="compositionally biased region" description="Basic residues" evidence="6">
    <location>
        <begin position="1601"/>
        <end position="1620"/>
    </location>
</feature>
<keyword evidence="11" id="KW-1185">Reference proteome</keyword>
<dbReference type="SUPFAM" id="SSF101908">
    <property type="entry name" value="Putative isomerase YbhE"/>
    <property type="match status" value="1"/>
</dbReference>
<evidence type="ECO:0000256" key="3">
    <source>
        <dbReference type="ARBA" id="ARBA00022737"/>
    </source>
</evidence>
<dbReference type="InterPro" id="IPR001680">
    <property type="entry name" value="WD40_rpt"/>
</dbReference>
<dbReference type="PROSITE" id="PS50802">
    <property type="entry name" value="OTU"/>
    <property type="match status" value="1"/>
</dbReference>
<evidence type="ECO:0000256" key="1">
    <source>
        <dbReference type="ARBA" id="ARBA00018935"/>
    </source>
</evidence>
<comment type="caution">
    <text evidence="9">The sequence shown here is derived from an EMBL/GenBank/DDBJ whole genome shotgun (WGS) entry which is preliminary data.</text>
</comment>
<dbReference type="Pfam" id="PF13475">
    <property type="entry name" value="DUF4116"/>
    <property type="match status" value="4"/>
</dbReference>
<evidence type="ECO:0000259" key="8">
    <source>
        <dbReference type="PROSITE" id="PS50802"/>
    </source>
</evidence>
<sequence>MQVSGVAGHLCHLSLVRQGAGPRVSEIKKEISEVLKVPVEQQRLLHGDAELQDGHVLSRSCAELTLIKRPVEQARWRWQMQQGMVEKLKEAPGHIKEDRDVVMAAVSVSGCSLEFAASNLKADPELVLAAVENDWRALQFAAASLRDNERIVLAAVQQDWTALQFAAPSARGKHDIALAAMGQAWGAILFIDHELRKDRTFLLSALNAGFCKLEFAAASLRSDKELVLAAVKHHGQSLADAHESLQGDREVVLAALCQDWQALRFASSKLTEDREVVLTALRLDARAMAMASAKLRGDKHFMLEAVQLQGFCLQFASKELQGNPKVVGAAVRQEGQAIRFASPELQQNEEVLLEALEQDWRAYQHAASHLFDDSNFCLKAVQRSWRLLQVLPAAKRDERRIVESAVRQNGLALEWASQQLRADRDVVLTAVRCTWQAARYALGAARKDRNVLLTSGEATATEWAAAGDVSLACQELGEEDKLIEVQDRYTIVCTISGESVLERQFDPVLSLKAVISALGAKEAFWQLRLFQDSVQLTEDLRLQDLCLKNDKNGGKASGEAREARELTLSLVRSSPRALALTGRCNGSLQLWDLDGRCIHTMGGAKDSTENEHQVTGLEVDWTGLRALSGDLCHNVRLWDLEQGKCLYIMSGHAATIRGVAVDWTRHLAVTHDAAGLLICWDLQTGNQLYLLFAHEGGVHDVEADWANLRFVSVGQDSIKTWIQGQELWTWHLRGLCRIEHLVDCGLECSWNDDRLAACWSMAVHLWDLQTGQLLWVLRGHSGDISGYEVNWEAQQICSWSEDGCILLWDIEHGQLLQKMVGHQEVTGAVCTWEPAFRCLSYGECTLQLWHPCATARAAVLNGHTNLISKAEVSWDRELALSWADDSTLKLWDLKERTCLRTLRGHVGPVWSAHVDWSKSKALSYSFAQRSLFFWNLQDGSNTEIFLEEEATRNLSAPAWIGGAEVDWESDCAVAWSLSDSVLRAVDLRRLGRPKFLECCSMARGWSWREWCQTSWADTLDYVSAGRGRQPKNWEPCEIVERDANLTLRQNAARWLQAKEVVNDPLSKSSSKGSVTFIAKCKECKDGCTKAWLFAEGPRDSQMAVSQCGSHGQKDVVHIRRRLAKQYAQTHTGGVALLKMEESGIPIEHRPEMWRLKNARPCRAEVRAKLTADCVASVQAWMANPPENVCIMDSSICNADRISILFHFKDADSFLQQNQHLSVFVADFTFETNQQSLVLGGIGPAGLRSGGSQKPGVRMLPTHFLLSRKEGKESQMTLFKAFAAAAHRNGIRLSHGFADCSCMEGIQAVIESDPGLQHVQVHRCLHHTKQNVKQEVKRRNSETGEVRLRNMELLPVLLSFVMVPAGFTTYTSNSLERSWRTIKGLLRKRTLRKKDVGSLMKGVCDSFHSKLAAGDYENLKAAVADAPSCLHVRSQKQSVQVDSLDSEQEAQVVHRERLDLDALCKWFHKHGPTGTFVASVCNKPLDDGSTARLCYAFPKYCLQHALQKKPEMLAALQLGLNLTSEEVRHAAASPLTGSYDVIRHLHLRSNFCTVWVTTDNRVVDGHRTYMSFAGHSEHSLFVHALLQPGGIAKIPGGPKSNLGKKRKKPLPKKSAHLKRMLRAPSSQNSNVVPAEILSEVRPDDACDLLPGSVTESSQRAVVEAAGQEKEVLCMSTTLRGDRCKRKRTHGCFCSHHFEISSTEKWSLQLYESVQEPASHAMHLWEERQLNLALQQSLQENQELMEKIAKSNALLDSRLHCLGLKRVPVAADGDCQFSAIVFSAQVPLTALQLRRSVVGYLRPLSACFGARMENQFRGRYGSYCSHMEQPGAWGDDLTLLASAHCLRRPLKIVTDSSATDPKQYIRIITPPQCISSACWGPEVTLCVSMDRHFDATENL</sequence>
<dbReference type="PROSITE" id="PS50294">
    <property type="entry name" value="WD_REPEATS_REGION"/>
    <property type="match status" value="1"/>
</dbReference>
<dbReference type="PANTHER" id="PTHR22847">
    <property type="entry name" value="WD40 REPEAT PROTEIN"/>
    <property type="match status" value="1"/>
</dbReference>
<dbReference type="EMBL" id="CAMXCT030003968">
    <property type="protein sequence ID" value="CAL4794397.1"/>
    <property type="molecule type" value="Genomic_DNA"/>
</dbReference>
<dbReference type="SUPFAM" id="SSF54236">
    <property type="entry name" value="Ubiquitin-like"/>
    <property type="match status" value="1"/>
</dbReference>
<keyword evidence="5" id="KW-0175">Coiled coil</keyword>
<gene>
    <name evidence="9" type="ORF">C1SCF055_LOCUS32665</name>
</gene>
<evidence type="ECO:0000256" key="4">
    <source>
        <dbReference type="PROSITE-ProRule" id="PRU00221"/>
    </source>
</evidence>
<evidence type="ECO:0000313" key="11">
    <source>
        <dbReference type="Proteomes" id="UP001152797"/>
    </source>
</evidence>
<evidence type="ECO:0000259" key="7">
    <source>
        <dbReference type="PROSITE" id="PS50053"/>
    </source>
</evidence>
<evidence type="ECO:0000256" key="2">
    <source>
        <dbReference type="ARBA" id="ARBA00022574"/>
    </source>
</evidence>
<feature type="domain" description="Ubiquitin-like" evidence="7">
    <location>
        <begin position="24"/>
        <end position="58"/>
    </location>
</feature>
<dbReference type="GO" id="GO:1990234">
    <property type="term" value="C:transferase complex"/>
    <property type="evidence" value="ECO:0007669"/>
    <property type="project" value="UniProtKB-ARBA"/>
</dbReference>
<dbReference type="CDD" id="cd17039">
    <property type="entry name" value="Ubl_ubiquitin_like"/>
    <property type="match status" value="1"/>
</dbReference>
<dbReference type="InterPro" id="IPR029071">
    <property type="entry name" value="Ubiquitin-like_domsf"/>
</dbReference>
<feature type="repeat" description="WD" evidence="4">
    <location>
        <begin position="777"/>
        <end position="818"/>
    </location>
</feature>
<evidence type="ECO:0000313" key="9">
    <source>
        <dbReference type="EMBL" id="CAI4007085.1"/>
    </source>
</evidence>
<dbReference type="InterPro" id="IPR025197">
    <property type="entry name" value="DUF4116"/>
</dbReference>
<dbReference type="PROSITE" id="PS50053">
    <property type="entry name" value="UBIQUITIN_2"/>
    <property type="match status" value="1"/>
</dbReference>
<dbReference type="InterPro" id="IPR000626">
    <property type="entry name" value="Ubiquitin-like_dom"/>
</dbReference>
<feature type="repeat" description="WD" evidence="4">
    <location>
        <begin position="860"/>
        <end position="901"/>
    </location>
</feature>
<dbReference type="InterPro" id="IPR038765">
    <property type="entry name" value="Papain-like_cys_pep_sf"/>
</dbReference>
<evidence type="ECO:0000313" key="10">
    <source>
        <dbReference type="EMBL" id="CAL4794397.1"/>
    </source>
</evidence>
<dbReference type="EMBL" id="CAMXCT010003968">
    <property type="protein sequence ID" value="CAI4007085.1"/>
    <property type="molecule type" value="Genomic_DNA"/>
</dbReference>
<dbReference type="Proteomes" id="UP001152797">
    <property type="component" value="Unassembled WGS sequence"/>
</dbReference>
<dbReference type="SUPFAM" id="SSF50998">
    <property type="entry name" value="Quinoprotein alcohol dehydrogenase-like"/>
    <property type="match status" value="1"/>
</dbReference>
<name>A0A9P1DB61_9DINO</name>
<evidence type="ECO:0000256" key="5">
    <source>
        <dbReference type="SAM" id="Coils"/>
    </source>
</evidence>
<dbReference type="InterPro" id="IPR003323">
    <property type="entry name" value="OTU_dom"/>
</dbReference>
<dbReference type="Pfam" id="PF02338">
    <property type="entry name" value="OTU"/>
    <property type="match status" value="1"/>
</dbReference>
<dbReference type="InterPro" id="IPR011047">
    <property type="entry name" value="Quinoprotein_ADH-like_sf"/>
</dbReference>
<organism evidence="9">
    <name type="scientific">Cladocopium goreaui</name>
    <dbReference type="NCBI Taxonomy" id="2562237"/>
    <lineage>
        <taxon>Eukaryota</taxon>
        <taxon>Sar</taxon>
        <taxon>Alveolata</taxon>
        <taxon>Dinophyceae</taxon>
        <taxon>Suessiales</taxon>
        <taxon>Symbiodiniaceae</taxon>
        <taxon>Cladocopium</taxon>
    </lineage>
</organism>
<feature type="domain" description="OTU" evidence="8">
    <location>
        <begin position="1762"/>
        <end position="1897"/>
    </location>
</feature>
<dbReference type="InterPro" id="IPR015943">
    <property type="entry name" value="WD40/YVTN_repeat-like_dom_sf"/>
</dbReference>
<dbReference type="Gene3D" id="3.90.70.80">
    <property type="match status" value="1"/>
</dbReference>
<dbReference type="SMART" id="SM00320">
    <property type="entry name" value="WD40"/>
    <property type="match status" value="6"/>
</dbReference>
<feature type="region of interest" description="Disordered" evidence="6">
    <location>
        <begin position="1593"/>
        <end position="1623"/>
    </location>
</feature>
<dbReference type="CDD" id="cd22744">
    <property type="entry name" value="OTU"/>
    <property type="match status" value="1"/>
</dbReference>
<keyword evidence="2 4" id="KW-0853">WD repeat</keyword>
<feature type="coiled-coil region" evidence="5">
    <location>
        <begin position="1725"/>
        <end position="1752"/>
    </location>
</feature>
<accession>A0A9P1DB61</accession>
<dbReference type="Gene3D" id="3.10.20.90">
    <property type="entry name" value="Phosphatidylinositol 3-kinase Catalytic Subunit, Chain A, domain 1"/>
    <property type="match status" value="1"/>
</dbReference>
<evidence type="ECO:0000256" key="6">
    <source>
        <dbReference type="SAM" id="MobiDB-lite"/>
    </source>
</evidence>
<reference evidence="10 11" key="2">
    <citation type="submission" date="2024-05" db="EMBL/GenBank/DDBJ databases">
        <authorList>
            <person name="Chen Y."/>
            <person name="Shah S."/>
            <person name="Dougan E. K."/>
            <person name="Thang M."/>
            <person name="Chan C."/>
        </authorList>
    </citation>
    <scope>NUCLEOTIDE SEQUENCE [LARGE SCALE GENOMIC DNA]</scope>
</reference>
<reference evidence="9" key="1">
    <citation type="submission" date="2022-10" db="EMBL/GenBank/DDBJ databases">
        <authorList>
            <person name="Chen Y."/>
            <person name="Dougan E. K."/>
            <person name="Chan C."/>
            <person name="Rhodes N."/>
            <person name="Thang M."/>
        </authorList>
    </citation>
    <scope>NUCLEOTIDE SEQUENCE</scope>
</reference>
<dbReference type="OrthoDB" id="415023at2759"/>
<protein>
    <recommendedName>
        <fullName evidence="1">Ubiquitin thioesterase OTU1</fullName>
    </recommendedName>
</protein>